<keyword evidence="3" id="KW-1185">Reference proteome</keyword>
<evidence type="ECO:0000256" key="1">
    <source>
        <dbReference type="SAM" id="MobiDB-lite"/>
    </source>
</evidence>
<proteinExistence type="predicted"/>
<gene>
    <name evidence="2" type="ORF">MSPICULIGERA_LOCUS5818</name>
</gene>
<reference evidence="2" key="1">
    <citation type="submission" date="2023-06" db="EMBL/GenBank/DDBJ databases">
        <authorList>
            <person name="Delattre M."/>
        </authorList>
    </citation>
    <scope>NUCLEOTIDE SEQUENCE</scope>
    <source>
        <strain evidence="2">AF72</strain>
    </source>
</reference>
<name>A0AA36CE03_9BILA</name>
<comment type="caution">
    <text evidence="2">The sequence shown here is derived from an EMBL/GenBank/DDBJ whole genome shotgun (WGS) entry which is preliminary data.</text>
</comment>
<accession>A0AA36CE03</accession>
<dbReference type="EMBL" id="CATQJA010001439">
    <property type="protein sequence ID" value="CAJ0567261.1"/>
    <property type="molecule type" value="Genomic_DNA"/>
</dbReference>
<evidence type="ECO:0000313" key="3">
    <source>
        <dbReference type="Proteomes" id="UP001177023"/>
    </source>
</evidence>
<dbReference type="AlphaFoldDB" id="A0AA36CE03"/>
<dbReference type="Proteomes" id="UP001177023">
    <property type="component" value="Unassembled WGS sequence"/>
</dbReference>
<feature type="region of interest" description="Disordered" evidence="1">
    <location>
        <begin position="28"/>
        <end position="50"/>
    </location>
</feature>
<evidence type="ECO:0000313" key="2">
    <source>
        <dbReference type="EMBL" id="CAJ0567261.1"/>
    </source>
</evidence>
<protein>
    <submittedName>
        <fullName evidence="2">Uncharacterized protein</fullName>
    </submittedName>
</protein>
<feature type="non-terminal residue" evidence="2">
    <location>
        <position position="1"/>
    </location>
</feature>
<organism evidence="2 3">
    <name type="scientific">Mesorhabditis spiculigera</name>
    <dbReference type="NCBI Taxonomy" id="96644"/>
    <lineage>
        <taxon>Eukaryota</taxon>
        <taxon>Metazoa</taxon>
        <taxon>Ecdysozoa</taxon>
        <taxon>Nematoda</taxon>
        <taxon>Chromadorea</taxon>
        <taxon>Rhabditida</taxon>
        <taxon>Rhabditina</taxon>
        <taxon>Rhabditomorpha</taxon>
        <taxon>Rhabditoidea</taxon>
        <taxon>Rhabditidae</taxon>
        <taxon>Mesorhabditinae</taxon>
        <taxon>Mesorhabditis</taxon>
    </lineage>
</organism>
<sequence length="68" mass="7805">MDNATYLRNRELRKACYDLLMTDRVPEGWPGTQKWEQDGPQPRGRETQTRLGGIQTTVFAVCCLFGNN</sequence>